<gene>
    <name evidence="21" type="ORF">NX722_01820</name>
</gene>
<dbReference type="EMBL" id="JAPFCC010000001">
    <property type="protein sequence ID" value="MCW7551397.1"/>
    <property type="molecule type" value="Genomic_DNA"/>
</dbReference>
<sequence>MTTQNPYQNRLRPADEKIISIREIVGILKLYRWQITSFTASVVILAALVTFSISPTYQASARLQIEQEQAKVMSIEDVYAFEGNDAYLNTQHEVLKSRPVMEKAVKKLNLIENPEFNAALREPSPFREWLNWRNWFSIESPELSEAEQKARQLEGVIGAFSRNVTIDPVRRTQIVNIRFDSENPQMAADAANAISRAYIETWLESKLALTTNATDWMEVRLIDLSDELEEAITSLQTYREKESLIDLESELALANSELTALTQSLAQERSKLATTGTIYQQIQNTGAGSIEEYSTLPAVLAHPLIQRLKEDEARIERQAQELSRRYGPRHPRMIAAQSELNSIQDIIRQQIEKTVRGVEREYEVARANEEALRNTVDSARERVQAMNRKQHRLNELERNVQTKRDLYDAFFKRISETSATADLQTANARVVEEANAPRSPIAPNKKLIIAVAGIAALLFAAGCVFLKEMLNNTIRTSKDVEEKLNLPVLGILPVISDKAKKDSVHKLFLDKDEHGFGEAVRTIRTGLSLTALDQAHKVFAVTSTQQGEGKSSSAINTALAFATMGKTLLIDADLRRPIVAKQFNLKEKAVGLAHILAGFDKVEQCIHSWQGLDVLPTGIIPPNPQELLSSEAFASLIESLREQYDYIILDCPPVQSVSDSLMIARVCDGLIFVVEAGRLPTPAITGSIKRLMKAGAPLTGVVLNKVDPHRGTYGYEYEPYGYQGYAAG</sequence>
<evidence type="ECO:0000256" key="1">
    <source>
        <dbReference type="ARBA" id="ARBA00004429"/>
    </source>
</evidence>
<dbReference type="GO" id="GO:0004715">
    <property type="term" value="F:non-membrane spanning protein tyrosine kinase activity"/>
    <property type="evidence" value="ECO:0007669"/>
    <property type="project" value="UniProtKB-EC"/>
</dbReference>
<comment type="similarity">
    <text evidence="3">Belongs to the etk/wzc family.</text>
</comment>
<evidence type="ECO:0000256" key="14">
    <source>
        <dbReference type="ARBA" id="ARBA00023137"/>
    </source>
</evidence>
<keyword evidence="6" id="KW-0997">Cell inner membrane</keyword>
<evidence type="ECO:0000256" key="16">
    <source>
        <dbReference type="SAM" id="Coils"/>
    </source>
</evidence>
<evidence type="ECO:0000256" key="17">
    <source>
        <dbReference type="SAM" id="Phobius"/>
    </source>
</evidence>
<dbReference type="NCBIfam" id="TIGR01007">
    <property type="entry name" value="eps_fam"/>
    <property type="match status" value="1"/>
</dbReference>
<dbReference type="CDD" id="cd05387">
    <property type="entry name" value="BY-kinase"/>
    <property type="match status" value="1"/>
</dbReference>
<organism evidence="21 22">
    <name type="scientific">Endozoicomonas gorgoniicola</name>
    <dbReference type="NCBI Taxonomy" id="1234144"/>
    <lineage>
        <taxon>Bacteria</taxon>
        <taxon>Pseudomonadati</taxon>
        <taxon>Pseudomonadota</taxon>
        <taxon>Gammaproteobacteria</taxon>
        <taxon>Oceanospirillales</taxon>
        <taxon>Endozoicomonadaceae</taxon>
        <taxon>Endozoicomonas</taxon>
    </lineage>
</organism>
<evidence type="ECO:0000256" key="3">
    <source>
        <dbReference type="ARBA" id="ARBA00008883"/>
    </source>
</evidence>
<feature type="domain" description="Tyrosine-protein kinase G-rich" evidence="20">
    <location>
        <begin position="389"/>
        <end position="469"/>
    </location>
</feature>
<comment type="subcellular location">
    <subcellularLocation>
        <location evidence="1">Cell inner membrane</location>
        <topology evidence="1">Multi-pass membrane protein</topology>
    </subcellularLocation>
</comment>
<evidence type="ECO:0000256" key="10">
    <source>
        <dbReference type="ARBA" id="ARBA00022777"/>
    </source>
</evidence>
<evidence type="ECO:0000256" key="11">
    <source>
        <dbReference type="ARBA" id="ARBA00022840"/>
    </source>
</evidence>
<feature type="coiled-coil region" evidence="16">
    <location>
        <begin position="305"/>
        <end position="406"/>
    </location>
</feature>
<evidence type="ECO:0000256" key="12">
    <source>
        <dbReference type="ARBA" id="ARBA00022989"/>
    </source>
</evidence>
<evidence type="ECO:0000256" key="6">
    <source>
        <dbReference type="ARBA" id="ARBA00022519"/>
    </source>
</evidence>
<accession>A0ABT3MPW2</accession>
<dbReference type="InterPro" id="IPR050445">
    <property type="entry name" value="Bact_polysacc_biosynth/exp"/>
</dbReference>
<keyword evidence="14" id="KW-0829">Tyrosine-protein kinase</keyword>
<keyword evidence="11" id="KW-0067">ATP-binding</keyword>
<evidence type="ECO:0000256" key="13">
    <source>
        <dbReference type="ARBA" id="ARBA00023136"/>
    </source>
</evidence>
<dbReference type="InterPro" id="IPR025669">
    <property type="entry name" value="AAA_dom"/>
</dbReference>
<dbReference type="SUPFAM" id="SSF52540">
    <property type="entry name" value="P-loop containing nucleoside triphosphate hydrolases"/>
    <property type="match status" value="1"/>
</dbReference>
<dbReference type="PANTHER" id="PTHR32309">
    <property type="entry name" value="TYROSINE-PROTEIN KINASE"/>
    <property type="match status" value="1"/>
</dbReference>
<evidence type="ECO:0000259" key="18">
    <source>
        <dbReference type="Pfam" id="PF02706"/>
    </source>
</evidence>
<dbReference type="Pfam" id="PF13807">
    <property type="entry name" value="GNVR"/>
    <property type="match status" value="1"/>
</dbReference>
<evidence type="ECO:0000259" key="20">
    <source>
        <dbReference type="Pfam" id="PF13807"/>
    </source>
</evidence>
<evidence type="ECO:0000313" key="21">
    <source>
        <dbReference type="EMBL" id="MCW7551397.1"/>
    </source>
</evidence>
<comment type="similarity">
    <text evidence="2">Belongs to the CpsD/CapB family.</text>
</comment>
<feature type="transmembrane region" description="Helical" evidence="17">
    <location>
        <begin position="447"/>
        <end position="466"/>
    </location>
</feature>
<dbReference type="RefSeq" id="WP_262566454.1">
    <property type="nucleotide sequence ID" value="NZ_JAPFCC010000001.1"/>
</dbReference>
<dbReference type="InterPro" id="IPR005702">
    <property type="entry name" value="Wzc-like_C"/>
</dbReference>
<keyword evidence="16" id="KW-0175">Coiled coil</keyword>
<keyword evidence="9" id="KW-0547">Nucleotide-binding</keyword>
<dbReference type="PANTHER" id="PTHR32309:SF13">
    <property type="entry name" value="FERRIC ENTEROBACTIN TRANSPORT PROTEIN FEPE"/>
    <property type="match status" value="1"/>
</dbReference>
<evidence type="ECO:0000256" key="5">
    <source>
        <dbReference type="ARBA" id="ARBA00022475"/>
    </source>
</evidence>
<feature type="transmembrane region" description="Helical" evidence="17">
    <location>
        <begin position="30"/>
        <end position="53"/>
    </location>
</feature>
<reference evidence="21 22" key="1">
    <citation type="submission" date="2022-10" db="EMBL/GenBank/DDBJ databases">
        <title>High-quality genome sequences of two octocoral-associated bacteria, Endozoicomonas euniceicola EF212 and Endozoicomonas gorgoniicola PS125.</title>
        <authorList>
            <person name="Chiou Y.-J."/>
            <person name="Chen Y.-H."/>
        </authorList>
    </citation>
    <scope>NUCLEOTIDE SEQUENCE [LARGE SCALE GENOMIC DNA]</scope>
    <source>
        <strain evidence="21 22">PS125</strain>
    </source>
</reference>
<evidence type="ECO:0000256" key="4">
    <source>
        <dbReference type="ARBA" id="ARBA00011903"/>
    </source>
</evidence>
<keyword evidence="13 17" id="KW-0472">Membrane</keyword>
<feature type="domain" description="Polysaccharide chain length determinant N-terminal" evidence="18">
    <location>
        <begin position="19"/>
        <end position="108"/>
    </location>
</feature>
<evidence type="ECO:0000313" key="22">
    <source>
        <dbReference type="Proteomes" id="UP001209854"/>
    </source>
</evidence>
<dbReference type="InterPro" id="IPR003856">
    <property type="entry name" value="LPS_length_determ_N"/>
</dbReference>
<protein>
    <recommendedName>
        <fullName evidence="4">non-specific protein-tyrosine kinase</fullName>
        <ecNumber evidence="4">2.7.10.2</ecNumber>
    </recommendedName>
</protein>
<keyword evidence="10" id="KW-0418">Kinase</keyword>
<feature type="domain" description="AAA" evidence="19">
    <location>
        <begin position="537"/>
        <end position="660"/>
    </location>
</feature>
<evidence type="ECO:0000256" key="8">
    <source>
        <dbReference type="ARBA" id="ARBA00022692"/>
    </source>
</evidence>
<keyword evidence="7 21" id="KW-0808">Transferase</keyword>
<feature type="coiled-coil region" evidence="16">
    <location>
        <begin position="221"/>
        <end position="264"/>
    </location>
</feature>
<dbReference type="Pfam" id="PF13614">
    <property type="entry name" value="AAA_31"/>
    <property type="match status" value="1"/>
</dbReference>
<keyword evidence="8 17" id="KW-0812">Transmembrane</keyword>
<evidence type="ECO:0000259" key="19">
    <source>
        <dbReference type="Pfam" id="PF13614"/>
    </source>
</evidence>
<evidence type="ECO:0000256" key="7">
    <source>
        <dbReference type="ARBA" id="ARBA00022679"/>
    </source>
</evidence>
<keyword evidence="22" id="KW-1185">Reference proteome</keyword>
<keyword evidence="12 17" id="KW-1133">Transmembrane helix</keyword>
<dbReference type="EC" id="2.7.10.2" evidence="4"/>
<proteinExistence type="inferred from homology"/>
<keyword evidence="5" id="KW-1003">Cell membrane</keyword>
<evidence type="ECO:0000256" key="9">
    <source>
        <dbReference type="ARBA" id="ARBA00022741"/>
    </source>
</evidence>
<comment type="caution">
    <text evidence="21">The sequence shown here is derived from an EMBL/GenBank/DDBJ whole genome shotgun (WGS) entry which is preliminary data.</text>
</comment>
<name>A0ABT3MPW2_9GAMM</name>
<dbReference type="Pfam" id="PF02706">
    <property type="entry name" value="Wzz"/>
    <property type="match status" value="1"/>
</dbReference>
<dbReference type="Gene3D" id="3.40.50.300">
    <property type="entry name" value="P-loop containing nucleotide triphosphate hydrolases"/>
    <property type="match status" value="1"/>
</dbReference>
<comment type="catalytic activity">
    <reaction evidence="15">
        <text>L-tyrosyl-[protein] + ATP = O-phospho-L-tyrosyl-[protein] + ADP + H(+)</text>
        <dbReference type="Rhea" id="RHEA:10596"/>
        <dbReference type="Rhea" id="RHEA-COMP:10136"/>
        <dbReference type="Rhea" id="RHEA-COMP:20101"/>
        <dbReference type="ChEBI" id="CHEBI:15378"/>
        <dbReference type="ChEBI" id="CHEBI:30616"/>
        <dbReference type="ChEBI" id="CHEBI:46858"/>
        <dbReference type="ChEBI" id="CHEBI:61978"/>
        <dbReference type="ChEBI" id="CHEBI:456216"/>
        <dbReference type="EC" id="2.7.10.2"/>
    </reaction>
</comment>
<dbReference type="InterPro" id="IPR032807">
    <property type="entry name" value="GNVR"/>
</dbReference>
<dbReference type="Proteomes" id="UP001209854">
    <property type="component" value="Unassembled WGS sequence"/>
</dbReference>
<evidence type="ECO:0000256" key="2">
    <source>
        <dbReference type="ARBA" id="ARBA00007316"/>
    </source>
</evidence>
<evidence type="ECO:0000256" key="15">
    <source>
        <dbReference type="ARBA" id="ARBA00051245"/>
    </source>
</evidence>
<dbReference type="InterPro" id="IPR027417">
    <property type="entry name" value="P-loop_NTPase"/>
</dbReference>